<dbReference type="Pfam" id="PF07853">
    <property type="entry name" value="DUF1648"/>
    <property type="match status" value="1"/>
</dbReference>
<dbReference type="InterPro" id="IPR026272">
    <property type="entry name" value="SdpI"/>
</dbReference>
<dbReference type="PANTHER" id="PTHR37810">
    <property type="entry name" value="IMMUNITY PROTEIN SDPI"/>
    <property type="match status" value="1"/>
</dbReference>
<dbReference type="Proteomes" id="UP000029409">
    <property type="component" value="Chromosome"/>
</dbReference>
<dbReference type="OrthoDB" id="9808690at2"/>
<dbReference type="RefSeq" id="WP_042208244.1">
    <property type="nucleotide sequence ID" value="NZ_CP009288.1"/>
</dbReference>
<accession>A0A089HTT2</accession>
<gene>
    <name evidence="3" type="ORF">PDUR_23250</name>
</gene>
<feature type="transmembrane region" description="Helical" evidence="1">
    <location>
        <begin position="166"/>
        <end position="184"/>
    </location>
</feature>
<keyword evidence="4" id="KW-1185">Reference proteome</keyword>
<feature type="transmembrane region" description="Helical" evidence="1">
    <location>
        <begin position="90"/>
        <end position="112"/>
    </location>
</feature>
<protein>
    <recommendedName>
        <fullName evidence="2">DUF1648 domain-containing protein</fullName>
    </recommendedName>
</protein>
<dbReference type="PIRSF" id="PIRSF038959">
    <property type="entry name" value="SdpI"/>
    <property type="match status" value="1"/>
</dbReference>
<keyword evidence="1" id="KW-0812">Transmembrane</keyword>
<dbReference type="KEGG" id="pdu:PDUR_23250"/>
<dbReference type="GO" id="GO:0009636">
    <property type="term" value="P:response to toxic substance"/>
    <property type="evidence" value="ECO:0007669"/>
    <property type="project" value="TreeGrafter"/>
</dbReference>
<dbReference type="AlphaFoldDB" id="A0A089HTT2"/>
<dbReference type="PANTHER" id="PTHR37810:SF5">
    <property type="entry name" value="IMMUNITY PROTEIN SDPI"/>
    <property type="match status" value="1"/>
</dbReference>
<keyword evidence="1" id="KW-0472">Membrane</keyword>
<organism evidence="3 4">
    <name type="scientific">Paenibacillus durus</name>
    <name type="common">Paenibacillus azotofixans</name>
    <dbReference type="NCBI Taxonomy" id="44251"/>
    <lineage>
        <taxon>Bacteria</taxon>
        <taxon>Bacillati</taxon>
        <taxon>Bacillota</taxon>
        <taxon>Bacilli</taxon>
        <taxon>Bacillales</taxon>
        <taxon>Paenibacillaceae</taxon>
        <taxon>Paenibacillus</taxon>
    </lineage>
</organism>
<evidence type="ECO:0000313" key="4">
    <source>
        <dbReference type="Proteomes" id="UP000029409"/>
    </source>
</evidence>
<dbReference type="STRING" id="44251.PDUR_23250"/>
<dbReference type="InterPro" id="IPR012867">
    <property type="entry name" value="DUF1648"/>
</dbReference>
<feature type="transmembrane region" description="Helical" evidence="1">
    <location>
        <begin position="48"/>
        <end position="69"/>
    </location>
</feature>
<keyword evidence="1" id="KW-1133">Transmembrane helix</keyword>
<feature type="domain" description="DUF1648" evidence="2">
    <location>
        <begin position="18"/>
        <end position="60"/>
    </location>
</feature>
<feature type="transmembrane region" description="Helical" evidence="1">
    <location>
        <begin position="190"/>
        <end position="210"/>
    </location>
</feature>
<feature type="transmembrane region" description="Helical" evidence="1">
    <location>
        <begin position="118"/>
        <end position="137"/>
    </location>
</feature>
<evidence type="ECO:0000313" key="3">
    <source>
        <dbReference type="EMBL" id="AIQ14482.1"/>
    </source>
</evidence>
<dbReference type="eggNOG" id="COG5658">
    <property type="taxonomic scope" value="Bacteria"/>
</dbReference>
<proteinExistence type="predicted"/>
<evidence type="ECO:0000256" key="1">
    <source>
        <dbReference type="SAM" id="Phobius"/>
    </source>
</evidence>
<reference evidence="3 4" key="1">
    <citation type="submission" date="2014-08" db="EMBL/GenBank/DDBJ databases">
        <title>Comparative genomics of the Paenibacillus odorifer group.</title>
        <authorList>
            <person name="den Bakker H.C."/>
            <person name="Tsai Y.-C."/>
            <person name="Martin N."/>
            <person name="Korlach J."/>
            <person name="Wiedmann M."/>
        </authorList>
    </citation>
    <scope>NUCLEOTIDE SEQUENCE [LARGE SCALE GENOMIC DNA]</scope>
    <source>
        <strain evidence="3 4">DSM 1735</strain>
    </source>
</reference>
<name>A0A089HTT2_PAEDU</name>
<dbReference type="EMBL" id="CP009288">
    <property type="protein sequence ID" value="AIQ14482.1"/>
    <property type="molecule type" value="Genomic_DNA"/>
</dbReference>
<sequence length="217" mass="24102">MKDFKWKWQDTLAVAAGLLTVGFALVNYHRLPAQLPAHIGISGEFDEFWKKSSVILLFGGLGVLLPVLMQITRSLDPKKERYAKFENAYAMIRLAVSLIIDSALAASVLYGLGVSLPSSRIVTVVLGAAFIVIGNYMPQVKDNYFLGVKTPWTLASPEVWRRTHRLAGALWAVAGVVIIISAFLPGKWFTYTMISVLLIAVVIPCIYSWVDYRRLKA</sequence>
<dbReference type="InterPro" id="IPR025962">
    <property type="entry name" value="SdpI/YhfL"/>
</dbReference>
<evidence type="ECO:0000259" key="2">
    <source>
        <dbReference type="Pfam" id="PF07853"/>
    </source>
</evidence>
<dbReference type="Pfam" id="PF13630">
    <property type="entry name" value="SdpI"/>
    <property type="match status" value="1"/>
</dbReference>